<dbReference type="AlphaFoldDB" id="A0A1I8BWY9"/>
<evidence type="ECO:0000313" key="3">
    <source>
        <dbReference type="WBParaSite" id="MhA1_Contig734.frz3.gene6"/>
    </source>
</evidence>
<keyword evidence="1" id="KW-0812">Transmembrane</keyword>
<dbReference type="WBParaSite" id="MhA1_Contig734.frz3.gene6">
    <property type="protein sequence ID" value="MhA1_Contig734.frz3.gene6"/>
    <property type="gene ID" value="MhA1_Contig734.frz3.gene6"/>
</dbReference>
<name>A0A1I8BWY9_MELHA</name>
<keyword evidence="2" id="KW-1185">Reference proteome</keyword>
<evidence type="ECO:0000256" key="1">
    <source>
        <dbReference type="SAM" id="Phobius"/>
    </source>
</evidence>
<keyword evidence="1" id="KW-0472">Membrane</keyword>
<reference evidence="3" key="1">
    <citation type="submission" date="2016-11" db="UniProtKB">
        <authorList>
            <consortium name="WormBaseParasite"/>
        </authorList>
    </citation>
    <scope>IDENTIFICATION</scope>
</reference>
<feature type="transmembrane region" description="Helical" evidence="1">
    <location>
        <begin position="70"/>
        <end position="89"/>
    </location>
</feature>
<dbReference type="Proteomes" id="UP000095281">
    <property type="component" value="Unplaced"/>
</dbReference>
<proteinExistence type="predicted"/>
<accession>A0A1I8BWY9</accession>
<keyword evidence="1" id="KW-1133">Transmembrane helix</keyword>
<evidence type="ECO:0000313" key="2">
    <source>
        <dbReference type="Proteomes" id="UP000095281"/>
    </source>
</evidence>
<sequence length="128" mass="14429">MNTHRQFLKISKMALHQICNLRTGKKSKKSKKDNVDVTYQLPKVLERMEEASHLRLKAELGEVKGELKGLVYRTNIIGTIVLMIGGLVLKVVADYYKKLNLAPAEKNEIETLKKLLNLLASNGINLSN</sequence>
<protein>
    <submittedName>
        <fullName evidence="3">Phage protein</fullName>
    </submittedName>
</protein>
<organism evidence="2 3">
    <name type="scientific">Meloidogyne hapla</name>
    <name type="common">Root-knot nematode worm</name>
    <dbReference type="NCBI Taxonomy" id="6305"/>
    <lineage>
        <taxon>Eukaryota</taxon>
        <taxon>Metazoa</taxon>
        <taxon>Ecdysozoa</taxon>
        <taxon>Nematoda</taxon>
        <taxon>Chromadorea</taxon>
        <taxon>Rhabditida</taxon>
        <taxon>Tylenchina</taxon>
        <taxon>Tylenchomorpha</taxon>
        <taxon>Tylenchoidea</taxon>
        <taxon>Meloidogynidae</taxon>
        <taxon>Meloidogyninae</taxon>
        <taxon>Meloidogyne</taxon>
    </lineage>
</organism>